<dbReference type="PANTHER" id="PTHR46229:SF2">
    <property type="entry name" value="BOLA-LIKE PROTEIN 1"/>
    <property type="match status" value="1"/>
</dbReference>
<evidence type="ECO:0000256" key="1">
    <source>
        <dbReference type="ARBA" id="ARBA00005578"/>
    </source>
</evidence>
<sequence length="102" mass="11090">MSLQAELEQRLHPLQPTHLSIANESHGHGGYFPGKESHFKVVIVSGQFDGMRAVQRHQKVYAAVGDLIAPSRIHALAIHAYTPSEYTGDVPNSPDCAHAPKA</sequence>
<dbReference type="SUPFAM" id="SSF82657">
    <property type="entry name" value="BolA-like"/>
    <property type="match status" value="1"/>
</dbReference>
<gene>
    <name evidence="3" type="ORF">RJJ65_35225</name>
</gene>
<dbReference type="Proteomes" id="UP001268610">
    <property type="component" value="Unassembled WGS sequence"/>
</dbReference>
<dbReference type="GO" id="GO:0005829">
    <property type="term" value="C:cytosol"/>
    <property type="evidence" value="ECO:0007669"/>
    <property type="project" value="TreeGrafter"/>
</dbReference>
<dbReference type="InterPro" id="IPR050961">
    <property type="entry name" value="BolA/IbaG_stress_morph_reg"/>
</dbReference>
<dbReference type="EMBL" id="JAVLSF010000186">
    <property type="protein sequence ID" value="MDR9777789.1"/>
    <property type="molecule type" value="Genomic_DNA"/>
</dbReference>
<comment type="caution">
    <text evidence="3">The sequence shown here is derived from an EMBL/GenBank/DDBJ whole genome shotgun (WGS) entry which is preliminary data.</text>
</comment>
<evidence type="ECO:0000313" key="4">
    <source>
        <dbReference type="Proteomes" id="UP001268610"/>
    </source>
</evidence>
<accession>A0AAJ2H2K4</accession>
<dbReference type="AlphaFoldDB" id="A0AAJ2H2K4"/>
<dbReference type="PANTHER" id="PTHR46229">
    <property type="entry name" value="BOLA TRANSCRIPTION REGULATOR"/>
    <property type="match status" value="1"/>
</dbReference>
<dbReference type="PIRSF" id="PIRSF003113">
    <property type="entry name" value="BolA"/>
    <property type="match status" value="1"/>
</dbReference>
<organism evidence="3 4">
    <name type="scientific">Rhizobium hidalgonense</name>
    <dbReference type="NCBI Taxonomy" id="1538159"/>
    <lineage>
        <taxon>Bacteria</taxon>
        <taxon>Pseudomonadati</taxon>
        <taxon>Pseudomonadota</taxon>
        <taxon>Alphaproteobacteria</taxon>
        <taxon>Hyphomicrobiales</taxon>
        <taxon>Rhizobiaceae</taxon>
        <taxon>Rhizobium/Agrobacterium group</taxon>
        <taxon>Rhizobium</taxon>
    </lineage>
</organism>
<evidence type="ECO:0000313" key="3">
    <source>
        <dbReference type="EMBL" id="MDR9777789.1"/>
    </source>
</evidence>
<comment type="similarity">
    <text evidence="1 2">Belongs to the BolA/IbaG family.</text>
</comment>
<reference evidence="3" key="1">
    <citation type="submission" date="2023-04" db="EMBL/GenBank/DDBJ databases">
        <title>Genomic characterization of faba bean (Vicia faba) microsymbionts in Mexican soils.</title>
        <authorList>
            <person name="Rivera Orduna F.N."/>
            <person name="Guevara-Luna J."/>
            <person name="Yan J."/>
            <person name="Arroyo-Herrera I."/>
            <person name="Li Y."/>
            <person name="Vasquez-Murrieta M.S."/>
            <person name="Wang E.T."/>
        </authorList>
    </citation>
    <scope>NUCLEOTIDE SEQUENCE</scope>
    <source>
        <strain evidence="3">CH26</strain>
    </source>
</reference>
<dbReference type="Gene3D" id="3.10.20.90">
    <property type="entry name" value="Phosphatidylinositol 3-kinase Catalytic Subunit, Chain A, domain 1"/>
    <property type="match status" value="1"/>
</dbReference>
<evidence type="ECO:0000256" key="2">
    <source>
        <dbReference type="RuleBase" id="RU003860"/>
    </source>
</evidence>
<dbReference type="RefSeq" id="WP_310865973.1">
    <property type="nucleotide sequence ID" value="NZ_JAVLSF010000186.1"/>
</dbReference>
<dbReference type="GO" id="GO:0006351">
    <property type="term" value="P:DNA-templated transcription"/>
    <property type="evidence" value="ECO:0007669"/>
    <property type="project" value="TreeGrafter"/>
</dbReference>
<protein>
    <submittedName>
        <fullName evidence="3">BolA family protein</fullName>
    </submittedName>
</protein>
<name>A0AAJ2H2K4_9HYPH</name>
<proteinExistence type="inferred from homology"/>
<dbReference type="InterPro" id="IPR036065">
    <property type="entry name" value="BolA-like_sf"/>
</dbReference>
<dbReference type="Pfam" id="PF01722">
    <property type="entry name" value="BolA"/>
    <property type="match status" value="1"/>
</dbReference>
<dbReference type="InterPro" id="IPR002634">
    <property type="entry name" value="BolA"/>
</dbReference>